<dbReference type="EMBL" id="DQVM01000105">
    <property type="protein sequence ID" value="HIQ29973.1"/>
    <property type="molecule type" value="Genomic_DNA"/>
</dbReference>
<evidence type="ECO:0000313" key="3">
    <source>
        <dbReference type="Proteomes" id="UP000608579"/>
    </source>
</evidence>
<feature type="transmembrane region" description="Helical" evidence="1">
    <location>
        <begin position="107"/>
        <end position="133"/>
    </location>
</feature>
<feature type="transmembrane region" description="Helical" evidence="1">
    <location>
        <begin position="299"/>
        <end position="315"/>
    </location>
</feature>
<dbReference type="AlphaFoldDB" id="A0A833A4M5"/>
<keyword evidence="1" id="KW-0472">Membrane</keyword>
<name>A0A833A4M5_CALS0</name>
<keyword evidence="1" id="KW-0812">Transmembrane</keyword>
<evidence type="ECO:0000313" key="2">
    <source>
        <dbReference type="EMBL" id="HIQ29973.1"/>
    </source>
</evidence>
<feature type="transmembrane region" description="Helical" evidence="1">
    <location>
        <begin position="77"/>
        <end position="95"/>
    </location>
</feature>
<reference evidence="2" key="1">
    <citation type="journal article" date="2020" name="ISME J.">
        <title>Gammaproteobacteria mediating utilization of methyl-, sulfur- and petroleum organic compounds in deep ocean hydrothermal plumes.</title>
        <authorList>
            <person name="Zhou Z."/>
            <person name="Liu Y."/>
            <person name="Pan J."/>
            <person name="Cron B.R."/>
            <person name="Toner B.M."/>
            <person name="Anantharaman K."/>
            <person name="Breier J.A."/>
            <person name="Dick G.J."/>
            <person name="Li M."/>
        </authorList>
    </citation>
    <scope>NUCLEOTIDE SEQUENCE</scope>
    <source>
        <strain evidence="2">SZUA-1515</strain>
    </source>
</reference>
<evidence type="ECO:0000256" key="1">
    <source>
        <dbReference type="SAM" id="Phobius"/>
    </source>
</evidence>
<gene>
    <name evidence="2" type="ORF">EYH45_05355</name>
</gene>
<organism evidence="2 3">
    <name type="scientific">Caldiarchaeum subterraneum</name>
    <dbReference type="NCBI Taxonomy" id="311458"/>
    <lineage>
        <taxon>Archaea</taxon>
        <taxon>Nitrososphaerota</taxon>
        <taxon>Candidatus Caldarchaeales</taxon>
        <taxon>Candidatus Caldarchaeaceae</taxon>
        <taxon>Candidatus Caldarchaeum</taxon>
    </lineage>
</organism>
<proteinExistence type="predicted"/>
<dbReference type="Proteomes" id="UP000608579">
    <property type="component" value="Unassembled WGS sequence"/>
</dbReference>
<accession>A0A833A4M5</accession>
<feature type="transmembrane region" description="Helical" evidence="1">
    <location>
        <begin position="28"/>
        <end position="46"/>
    </location>
</feature>
<keyword evidence="1" id="KW-1133">Transmembrane helix</keyword>
<sequence>MARVFKILVKPSEFFADEEKINDTKTSLVIFGLAMAITSLVSAYYFSEKVIYYLELGELSNIPIQLLGIDYIIMSRLAYLLLASLIILGVGRVFAKLVNAERASIKLHLNVVFFSFLVILIMGIISTPVILAYPVKQYGIVGASFESVSLLNADIAAEDMETGFKVEASSTLIIADRMDIKYLNESGYPIEWGRLNSSQIRKMLELKKPKVYLSNAKVYAYGDRVFNLTVSQLNFEEMKFRRTINLERVLLNRDEITSDAAAVALDFLGAFIPLITWVWFVAVNAVGFRVVFKVSRLKSLAFGLFAFAVLVILGIL</sequence>
<protein>
    <submittedName>
        <fullName evidence="2">Uncharacterized protein</fullName>
    </submittedName>
</protein>
<comment type="caution">
    <text evidence="2">The sequence shown here is derived from an EMBL/GenBank/DDBJ whole genome shotgun (WGS) entry which is preliminary data.</text>
</comment>
<feature type="transmembrane region" description="Helical" evidence="1">
    <location>
        <begin position="267"/>
        <end position="292"/>
    </location>
</feature>